<evidence type="ECO:0000313" key="3">
    <source>
        <dbReference type="Proteomes" id="UP000029964"/>
    </source>
</evidence>
<dbReference type="AlphaFoldDB" id="A0A086SV55"/>
<keyword evidence="3" id="KW-1185">Reference proteome</keyword>
<comment type="caution">
    <text evidence="2">The sequence shown here is derived from an EMBL/GenBank/DDBJ whole genome shotgun (WGS) entry which is preliminary data.</text>
</comment>
<feature type="compositionally biased region" description="Basic and acidic residues" evidence="1">
    <location>
        <begin position="229"/>
        <end position="246"/>
    </location>
</feature>
<feature type="compositionally biased region" description="Basic and acidic residues" evidence="1">
    <location>
        <begin position="183"/>
        <end position="193"/>
    </location>
</feature>
<dbReference type="HOGENOM" id="CLU_098693_0_0_1"/>
<dbReference type="OrthoDB" id="5149210at2759"/>
<proteinExistence type="predicted"/>
<organism evidence="2 3">
    <name type="scientific">Hapsidospora chrysogenum (strain ATCC 11550 / CBS 779.69 / DSM 880 / IAM 14645 / JCM 23072 / IMI 49137)</name>
    <name type="common">Acremonium chrysogenum</name>
    <dbReference type="NCBI Taxonomy" id="857340"/>
    <lineage>
        <taxon>Eukaryota</taxon>
        <taxon>Fungi</taxon>
        <taxon>Dikarya</taxon>
        <taxon>Ascomycota</taxon>
        <taxon>Pezizomycotina</taxon>
        <taxon>Sordariomycetes</taxon>
        <taxon>Hypocreomycetidae</taxon>
        <taxon>Hypocreales</taxon>
        <taxon>Bionectriaceae</taxon>
        <taxon>Hapsidospora</taxon>
    </lineage>
</organism>
<reference evidence="3" key="1">
    <citation type="journal article" date="2014" name="Genome Announc.">
        <title>Genome sequence and annotation of Acremonium chrysogenum, producer of the beta-lactam antibiotic cephalosporin C.</title>
        <authorList>
            <person name="Terfehr D."/>
            <person name="Dahlmann T.A."/>
            <person name="Specht T."/>
            <person name="Zadra I."/>
            <person name="Kuernsteiner H."/>
            <person name="Kueck U."/>
        </authorList>
    </citation>
    <scope>NUCLEOTIDE SEQUENCE [LARGE SCALE GENOMIC DNA]</scope>
    <source>
        <strain evidence="3">ATCC 11550 / CBS 779.69 / DSM 880 / IAM 14645 / JCM 23072 / IMI 49137</strain>
    </source>
</reference>
<feature type="compositionally biased region" description="Basic and acidic residues" evidence="1">
    <location>
        <begin position="146"/>
        <end position="173"/>
    </location>
</feature>
<feature type="region of interest" description="Disordered" evidence="1">
    <location>
        <begin position="36"/>
        <end position="246"/>
    </location>
</feature>
<protein>
    <submittedName>
        <fullName evidence="2">Uncharacterized protein</fullName>
    </submittedName>
</protein>
<dbReference type="Proteomes" id="UP000029964">
    <property type="component" value="Unassembled WGS sequence"/>
</dbReference>
<gene>
    <name evidence="2" type="ORF">ACRE_083170</name>
</gene>
<sequence length="246" mass="25435">MANFSRFSGGGSRMAIPALGATAITGAYFYYRSGANNKDVGGQAARSRNKRENEGLTGAGIGNNRISGGHEAGQVGSRTQPGTGDVERRVNTTADSTEKLPGGGADGGPDTSTNLSRGVRRVDEAVNAVKDAVTGAGSENDSSNPARERAGANFDVGRRNDIDAEASTTDKKATRGTYPSSSSDHRPQGKVDSSDSGISQKLQGVFGQGGKGSGEPEEVTRKFSNPKIDSNHADTPSKRGQLRSDS</sequence>
<dbReference type="EMBL" id="JPKY01000153">
    <property type="protein sequence ID" value="KFH40987.1"/>
    <property type="molecule type" value="Genomic_DNA"/>
</dbReference>
<evidence type="ECO:0000313" key="2">
    <source>
        <dbReference type="EMBL" id="KFH40987.1"/>
    </source>
</evidence>
<accession>A0A086SV55</accession>
<name>A0A086SV55_HAPC1</name>
<evidence type="ECO:0000256" key="1">
    <source>
        <dbReference type="SAM" id="MobiDB-lite"/>
    </source>
</evidence>